<dbReference type="InterPro" id="IPR036396">
    <property type="entry name" value="Cyt_P450_sf"/>
</dbReference>
<dbReference type="InterPro" id="IPR017972">
    <property type="entry name" value="Cyt_P450_CS"/>
</dbReference>
<dbReference type="GO" id="GO:0016705">
    <property type="term" value="F:oxidoreductase activity, acting on paired donors, with incorporation or reduction of molecular oxygen"/>
    <property type="evidence" value="ECO:0007669"/>
    <property type="project" value="InterPro"/>
</dbReference>
<accession>A0A550C9T2</accession>
<evidence type="ECO:0000256" key="2">
    <source>
        <dbReference type="ARBA" id="ARBA00010617"/>
    </source>
</evidence>
<dbReference type="PANTHER" id="PTHR24287">
    <property type="entry name" value="P450, PUTATIVE (EUROFUNG)-RELATED"/>
    <property type="match status" value="1"/>
</dbReference>
<gene>
    <name evidence="10" type="ORF">BD626DRAFT_405556</name>
</gene>
<dbReference type="PRINTS" id="PR00463">
    <property type="entry name" value="EP450I"/>
</dbReference>
<evidence type="ECO:0000256" key="3">
    <source>
        <dbReference type="ARBA" id="ARBA00022617"/>
    </source>
</evidence>
<dbReference type="CDD" id="cd11063">
    <property type="entry name" value="CYP52"/>
    <property type="match status" value="1"/>
</dbReference>
<comment type="similarity">
    <text evidence="2 9">Belongs to the cytochrome P450 family.</text>
</comment>
<evidence type="ECO:0000256" key="7">
    <source>
        <dbReference type="ARBA" id="ARBA00023033"/>
    </source>
</evidence>
<evidence type="ECO:0000256" key="4">
    <source>
        <dbReference type="ARBA" id="ARBA00022723"/>
    </source>
</evidence>
<evidence type="ECO:0000256" key="9">
    <source>
        <dbReference type="RuleBase" id="RU000461"/>
    </source>
</evidence>
<keyword evidence="4 8" id="KW-0479">Metal-binding</keyword>
<evidence type="ECO:0000256" key="5">
    <source>
        <dbReference type="ARBA" id="ARBA00023002"/>
    </source>
</evidence>
<keyword evidence="5 9" id="KW-0560">Oxidoreductase</keyword>
<feature type="binding site" description="axial binding residue" evidence="8">
    <location>
        <position position="510"/>
    </location>
    <ligand>
        <name>heme</name>
        <dbReference type="ChEBI" id="CHEBI:30413"/>
    </ligand>
    <ligandPart>
        <name>Fe</name>
        <dbReference type="ChEBI" id="CHEBI:18248"/>
    </ligandPart>
</feature>
<dbReference type="InterPro" id="IPR047146">
    <property type="entry name" value="Cyt_P450_E_CYP52_fungi"/>
</dbReference>
<dbReference type="Gene3D" id="1.10.630.10">
    <property type="entry name" value="Cytochrome P450"/>
    <property type="match status" value="1"/>
</dbReference>
<evidence type="ECO:0000313" key="11">
    <source>
        <dbReference type="Proteomes" id="UP000320762"/>
    </source>
</evidence>
<evidence type="ECO:0000256" key="1">
    <source>
        <dbReference type="ARBA" id="ARBA00001971"/>
    </source>
</evidence>
<dbReference type="EMBL" id="VDMD01000016">
    <property type="protein sequence ID" value="TRM61562.1"/>
    <property type="molecule type" value="Genomic_DNA"/>
</dbReference>
<evidence type="ECO:0000256" key="8">
    <source>
        <dbReference type="PIRSR" id="PIRSR602401-1"/>
    </source>
</evidence>
<keyword evidence="3 8" id="KW-0349">Heme</keyword>
<proteinExistence type="inferred from homology"/>
<dbReference type="STRING" id="97359.A0A550C9T2"/>
<comment type="cofactor">
    <cofactor evidence="1 8">
        <name>heme</name>
        <dbReference type="ChEBI" id="CHEBI:30413"/>
    </cofactor>
</comment>
<dbReference type="PROSITE" id="PS00086">
    <property type="entry name" value="CYTOCHROME_P450"/>
    <property type="match status" value="1"/>
</dbReference>
<dbReference type="AlphaFoldDB" id="A0A550C9T2"/>
<sequence length="590" mass="66921">MAPPGVVFLLRALPRLVYPSLIAYGCLRVLDNICEIRTPAWVGVCVVVFVHPLLWTAQGVYAEMQTRDKAKVAASDVPPLVPSDLPWGLSHLIALRQSAKAGLLAQIFGAWAKKVGSTVYRVNLQGDIRIVTLEPDHIKAILATQFEEFDKGPVLYDLLYSLLGSGVFNSDGEMWKFHRTMTRPFFNKEKIAHFDNFDRHADDIIRQAKKRLAEGFPIDFQDMVSRFTLDSATEFLFGHDVNSSGAGLPYPPTSSHANSPEFLNHPSNRFVTAFGEGQDLAAMRSRAGAAWRLLEFWKDDIKPCRDVVDDFVREILADPAQMKLDIEAKKATSETKPNDKDTLLQHLVTFTQDQNILADEIVNLLVAGRDTTAGTLTYGVYKLAEHPDIADKLRAEILDKIGPTRRPTYDDIRDMKYLRAFLNEVLRLYPIVTANKDTLLPYKDAHKRPVFVPKGTRCLYSVFLMHRRTDLWGPDAGKFDPDRFIDERLHKYLTNNPYIFVPFNAGPRICLGQQFAYNEMSFFLVRLLQNFTAFSLADDAQPRESIKHFRTADTEDAELEKRVFAAHLTMYLKNGLWVRMTEASAAEKDM</sequence>
<keyword evidence="6 8" id="KW-0408">Iron</keyword>
<dbReference type="GO" id="GO:0005506">
    <property type="term" value="F:iron ion binding"/>
    <property type="evidence" value="ECO:0007669"/>
    <property type="project" value="InterPro"/>
</dbReference>
<dbReference type="InterPro" id="IPR001128">
    <property type="entry name" value="Cyt_P450"/>
</dbReference>
<dbReference type="GO" id="GO:0004497">
    <property type="term" value="F:monooxygenase activity"/>
    <property type="evidence" value="ECO:0007669"/>
    <property type="project" value="UniProtKB-KW"/>
</dbReference>
<keyword evidence="7 9" id="KW-0503">Monooxygenase</keyword>
<dbReference type="SUPFAM" id="SSF48264">
    <property type="entry name" value="Cytochrome P450"/>
    <property type="match status" value="1"/>
</dbReference>
<evidence type="ECO:0000256" key="6">
    <source>
        <dbReference type="ARBA" id="ARBA00023004"/>
    </source>
</evidence>
<dbReference type="Proteomes" id="UP000320762">
    <property type="component" value="Unassembled WGS sequence"/>
</dbReference>
<dbReference type="GO" id="GO:0020037">
    <property type="term" value="F:heme binding"/>
    <property type="evidence" value="ECO:0007669"/>
    <property type="project" value="InterPro"/>
</dbReference>
<organism evidence="10 11">
    <name type="scientific">Schizophyllum amplum</name>
    <dbReference type="NCBI Taxonomy" id="97359"/>
    <lineage>
        <taxon>Eukaryota</taxon>
        <taxon>Fungi</taxon>
        <taxon>Dikarya</taxon>
        <taxon>Basidiomycota</taxon>
        <taxon>Agaricomycotina</taxon>
        <taxon>Agaricomycetes</taxon>
        <taxon>Agaricomycetidae</taxon>
        <taxon>Agaricales</taxon>
        <taxon>Schizophyllaceae</taxon>
        <taxon>Schizophyllum</taxon>
    </lineage>
</organism>
<protein>
    <submittedName>
        <fullName evidence="10">Cytochrome P450</fullName>
    </submittedName>
</protein>
<dbReference type="OrthoDB" id="1470350at2759"/>
<dbReference type="Pfam" id="PF00067">
    <property type="entry name" value="p450"/>
    <property type="match status" value="1"/>
</dbReference>
<name>A0A550C9T2_9AGAR</name>
<dbReference type="PRINTS" id="PR00385">
    <property type="entry name" value="P450"/>
</dbReference>
<comment type="caution">
    <text evidence="10">The sequence shown here is derived from an EMBL/GenBank/DDBJ whole genome shotgun (WGS) entry which is preliminary data.</text>
</comment>
<dbReference type="PANTHER" id="PTHR24287:SF1">
    <property type="entry name" value="P450, PUTATIVE (EUROFUNG)-RELATED"/>
    <property type="match status" value="1"/>
</dbReference>
<dbReference type="InterPro" id="IPR002401">
    <property type="entry name" value="Cyt_P450_E_grp-I"/>
</dbReference>
<keyword evidence="11" id="KW-1185">Reference proteome</keyword>
<evidence type="ECO:0000313" key="10">
    <source>
        <dbReference type="EMBL" id="TRM61562.1"/>
    </source>
</evidence>
<reference evidence="10 11" key="1">
    <citation type="journal article" date="2019" name="New Phytol.">
        <title>Comparative genomics reveals unique wood-decay strategies and fruiting body development in the Schizophyllaceae.</title>
        <authorList>
            <person name="Almasi E."/>
            <person name="Sahu N."/>
            <person name="Krizsan K."/>
            <person name="Balint B."/>
            <person name="Kovacs G.M."/>
            <person name="Kiss B."/>
            <person name="Cseklye J."/>
            <person name="Drula E."/>
            <person name="Henrissat B."/>
            <person name="Nagy I."/>
            <person name="Chovatia M."/>
            <person name="Adam C."/>
            <person name="LaButti K."/>
            <person name="Lipzen A."/>
            <person name="Riley R."/>
            <person name="Grigoriev I.V."/>
            <person name="Nagy L.G."/>
        </authorList>
    </citation>
    <scope>NUCLEOTIDE SEQUENCE [LARGE SCALE GENOMIC DNA]</scope>
    <source>
        <strain evidence="10 11">NL-1724</strain>
    </source>
</reference>